<dbReference type="STRING" id="1802695.A3A13_02655"/>
<evidence type="ECO:0008006" key="4">
    <source>
        <dbReference type="Google" id="ProtNLM"/>
    </source>
</evidence>
<dbReference type="Proteomes" id="UP000178911">
    <property type="component" value="Unassembled WGS sequence"/>
</dbReference>
<dbReference type="CDD" id="cd22784">
    <property type="entry name" value="DPBB_MltA_YuiC-like"/>
    <property type="match status" value="1"/>
</dbReference>
<sequence length="176" mass="20005">MNKKLRYTVVLFILISAFSSGIDAKAGLFDWINGGNTEWTFENIYENIASQTDKSNPAIQEVVVLESKNPITPARTKTDSVKEYVVTATAYSSTVDQTDDTPFITASGTYVRDGIAAANFLPFGTVFKIPDLYGDKIFIVEDRMNKRYWHRVDIWFPERQMAREFGVKQIRIEIVS</sequence>
<proteinExistence type="predicted"/>
<dbReference type="AlphaFoldDB" id="A0A1F8GHP8"/>
<gene>
    <name evidence="2" type="ORF">A3A13_02655</name>
</gene>
<evidence type="ECO:0000313" key="2">
    <source>
        <dbReference type="EMBL" id="OGN23959.1"/>
    </source>
</evidence>
<feature type="signal peptide" evidence="1">
    <location>
        <begin position="1"/>
        <end position="22"/>
    </location>
</feature>
<evidence type="ECO:0000313" key="3">
    <source>
        <dbReference type="Proteomes" id="UP000178911"/>
    </source>
</evidence>
<evidence type="ECO:0000256" key="1">
    <source>
        <dbReference type="SAM" id="SignalP"/>
    </source>
</evidence>
<protein>
    <recommendedName>
        <fullName evidence="4">3D domain-containing protein</fullName>
    </recommendedName>
</protein>
<organism evidence="2 3">
    <name type="scientific">Candidatus Yanofskybacteria bacterium RIFCSPLOWO2_01_FULL_43_22</name>
    <dbReference type="NCBI Taxonomy" id="1802695"/>
    <lineage>
        <taxon>Bacteria</taxon>
        <taxon>Candidatus Yanofskyibacteriota</taxon>
    </lineage>
</organism>
<feature type="chain" id="PRO_5009535617" description="3D domain-containing protein" evidence="1">
    <location>
        <begin position="23"/>
        <end position="176"/>
    </location>
</feature>
<reference evidence="2 3" key="1">
    <citation type="journal article" date="2016" name="Nat. Commun.">
        <title>Thousands of microbial genomes shed light on interconnected biogeochemical processes in an aquifer system.</title>
        <authorList>
            <person name="Anantharaman K."/>
            <person name="Brown C.T."/>
            <person name="Hug L.A."/>
            <person name="Sharon I."/>
            <person name="Castelle C.J."/>
            <person name="Probst A.J."/>
            <person name="Thomas B.C."/>
            <person name="Singh A."/>
            <person name="Wilkins M.J."/>
            <person name="Karaoz U."/>
            <person name="Brodie E.L."/>
            <person name="Williams K.H."/>
            <person name="Hubbard S.S."/>
            <person name="Banfield J.F."/>
        </authorList>
    </citation>
    <scope>NUCLEOTIDE SEQUENCE [LARGE SCALE GENOMIC DNA]</scope>
</reference>
<dbReference type="EMBL" id="MGKJ01000014">
    <property type="protein sequence ID" value="OGN23959.1"/>
    <property type="molecule type" value="Genomic_DNA"/>
</dbReference>
<keyword evidence="1" id="KW-0732">Signal</keyword>
<comment type="caution">
    <text evidence="2">The sequence shown here is derived from an EMBL/GenBank/DDBJ whole genome shotgun (WGS) entry which is preliminary data.</text>
</comment>
<accession>A0A1F8GHP8</accession>
<name>A0A1F8GHP8_9BACT</name>